<dbReference type="AlphaFoldDB" id="A0A1M6TMP3"/>
<comment type="function">
    <text evidence="8">Also involved in hydrogenase metallocenter assembly, probably by participating in the nickel insertion step. This function in hydrogenase biosynthesis requires chaperone activity and the presence of the metal-binding domain, but not PPIase activity.</text>
</comment>
<dbReference type="GO" id="GO:0005737">
    <property type="term" value="C:cytoplasm"/>
    <property type="evidence" value="ECO:0007669"/>
    <property type="project" value="UniProtKB-SubCell"/>
</dbReference>
<evidence type="ECO:0000313" key="12">
    <source>
        <dbReference type="EMBL" id="SHK58322.1"/>
    </source>
</evidence>
<accession>A0A1M6TMP3</accession>
<keyword evidence="4" id="KW-0963">Cytoplasm</keyword>
<reference evidence="13" key="1">
    <citation type="submission" date="2016-11" db="EMBL/GenBank/DDBJ databases">
        <authorList>
            <person name="Varghese N."/>
            <person name="Submissions S."/>
        </authorList>
    </citation>
    <scope>NUCLEOTIDE SEQUENCE [LARGE SCALE GENOMIC DNA]</scope>
    <source>
        <strain evidence="13">UWOS</strain>
    </source>
</reference>
<evidence type="ECO:0000256" key="2">
    <source>
        <dbReference type="ARBA" id="ARBA00004496"/>
    </source>
</evidence>
<keyword evidence="6" id="KW-0143">Chaperone</keyword>
<evidence type="ECO:0000256" key="5">
    <source>
        <dbReference type="ARBA" id="ARBA00023110"/>
    </source>
</evidence>
<gene>
    <name evidence="12" type="ORF">SAMN05720469_11068</name>
</gene>
<keyword evidence="5 9" id="KW-0697">Rotamase</keyword>
<dbReference type="PANTHER" id="PTHR47861">
    <property type="entry name" value="FKBP-TYPE PEPTIDYL-PROLYL CIS-TRANS ISOMERASE SLYD"/>
    <property type="match status" value="1"/>
</dbReference>
<evidence type="ECO:0000256" key="10">
    <source>
        <dbReference type="RuleBase" id="RU003915"/>
    </source>
</evidence>
<dbReference type="PANTHER" id="PTHR47861:SF3">
    <property type="entry name" value="FKBP-TYPE PEPTIDYL-PROLYL CIS-TRANS ISOMERASE SLYD"/>
    <property type="match status" value="1"/>
</dbReference>
<evidence type="ECO:0000256" key="3">
    <source>
        <dbReference type="ARBA" id="ARBA00006577"/>
    </source>
</evidence>
<dbReference type="SUPFAM" id="SSF54534">
    <property type="entry name" value="FKBP-like"/>
    <property type="match status" value="1"/>
</dbReference>
<dbReference type="GO" id="GO:0042026">
    <property type="term" value="P:protein refolding"/>
    <property type="evidence" value="ECO:0007669"/>
    <property type="project" value="UniProtKB-ARBA"/>
</dbReference>
<evidence type="ECO:0000313" key="13">
    <source>
        <dbReference type="Proteomes" id="UP000184275"/>
    </source>
</evidence>
<proteinExistence type="inferred from homology"/>
<dbReference type="PROSITE" id="PS50059">
    <property type="entry name" value="FKBP_PPIASE"/>
    <property type="match status" value="1"/>
</dbReference>
<dbReference type="EMBL" id="FRAW01000010">
    <property type="protein sequence ID" value="SHK58322.1"/>
    <property type="molecule type" value="Genomic_DNA"/>
</dbReference>
<dbReference type="Pfam" id="PF00254">
    <property type="entry name" value="FKBP_C"/>
    <property type="match status" value="1"/>
</dbReference>
<evidence type="ECO:0000256" key="9">
    <source>
        <dbReference type="PROSITE-ProRule" id="PRU00277"/>
    </source>
</evidence>
<dbReference type="Proteomes" id="UP000184275">
    <property type="component" value="Unassembled WGS sequence"/>
</dbReference>
<keyword evidence="13" id="KW-1185">Reference proteome</keyword>
<comment type="catalytic activity">
    <reaction evidence="1 9 10">
        <text>[protein]-peptidylproline (omega=180) = [protein]-peptidylproline (omega=0)</text>
        <dbReference type="Rhea" id="RHEA:16237"/>
        <dbReference type="Rhea" id="RHEA-COMP:10747"/>
        <dbReference type="Rhea" id="RHEA-COMP:10748"/>
        <dbReference type="ChEBI" id="CHEBI:83833"/>
        <dbReference type="ChEBI" id="CHEBI:83834"/>
        <dbReference type="EC" id="5.2.1.8"/>
    </reaction>
</comment>
<evidence type="ECO:0000259" key="11">
    <source>
        <dbReference type="PROSITE" id="PS50059"/>
    </source>
</evidence>
<evidence type="ECO:0000256" key="4">
    <source>
        <dbReference type="ARBA" id="ARBA00022490"/>
    </source>
</evidence>
<name>A0A1M6TMP3_9BACT</name>
<comment type="subcellular location">
    <subcellularLocation>
        <location evidence="2">Cytoplasm</location>
    </subcellularLocation>
</comment>
<organism evidence="12 13">
    <name type="scientific">Fibrobacter intestinalis</name>
    <dbReference type="NCBI Taxonomy" id="28122"/>
    <lineage>
        <taxon>Bacteria</taxon>
        <taxon>Pseudomonadati</taxon>
        <taxon>Fibrobacterota</taxon>
        <taxon>Fibrobacteria</taxon>
        <taxon>Fibrobacterales</taxon>
        <taxon>Fibrobacteraceae</taxon>
        <taxon>Fibrobacter</taxon>
    </lineage>
</organism>
<evidence type="ECO:0000256" key="8">
    <source>
        <dbReference type="ARBA" id="ARBA00037071"/>
    </source>
</evidence>
<protein>
    <recommendedName>
        <fullName evidence="10">Peptidyl-prolyl cis-trans isomerase</fullName>
        <ecNumber evidence="10">5.2.1.8</ecNumber>
    </recommendedName>
</protein>
<dbReference type="GO" id="GO:0003755">
    <property type="term" value="F:peptidyl-prolyl cis-trans isomerase activity"/>
    <property type="evidence" value="ECO:0007669"/>
    <property type="project" value="UniProtKB-UniRule"/>
</dbReference>
<evidence type="ECO:0000256" key="7">
    <source>
        <dbReference type="ARBA" id="ARBA00023235"/>
    </source>
</evidence>
<dbReference type="RefSeq" id="WP_073303696.1">
    <property type="nucleotide sequence ID" value="NZ_FRAW01000010.1"/>
</dbReference>
<comment type="similarity">
    <text evidence="3 10">Belongs to the FKBP-type PPIase family.</text>
</comment>
<dbReference type="InterPro" id="IPR046357">
    <property type="entry name" value="PPIase_dom_sf"/>
</dbReference>
<dbReference type="Gene3D" id="3.10.50.40">
    <property type="match status" value="1"/>
</dbReference>
<dbReference type="EC" id="5.2.1.8" evidence="10"/>
<sequence>MPIAENTKVAIHYTLTDDNGNVIDSSIGKEPLNYIQGRGMIVVGLEKAMYGKEVGEKFNVDVIPSEGYGEHNPELVRPIPKSAFQADSIEPGMTFYANTPNGPLPLTVSRVEGDNVIIDMNHELAGKTLHFAIEVVKADPMSAEELQELEQHAGHHCCGRHKHGDGECCGKHEHGDGECCGKHEHGDGECCGKHEHGDGECCGKHEHGDGECCGKHEHGDGECCGKHEHGDGECCCKNSADEK</sequence>
<evidence type="ECO:0000256" key="1">
    <source>
        <dbReference type="ARBA" id="ARBA00000971"/>
    </source>
</evidence>
<evidence type="ECO:0000256" key="6">
    <source>
        <dbReference type="ARBA" id="ARBA00023186"/>
    </source>
</evidence>
<feature type="domain" description="PPIase FKBP-type" evidence="11">
    <location>
        <begin position="6"/>
        <end position="83"/>
    </location>
</feature>
<dbReference type="InterPro" id="IPR001179">
    <property type="entry name" value="PPIase_FKBP_dom"/>
</dbReference>
<keyword evidence="7 9" id="KW-0413">Isomerase</keyword>